<keyword evidence="6" id="KW-1185">Reference proteome</keyword>
<dbReference type="EMBL" id="KI394757">
    <property type="protein sequence ID" value="ERN01671.1"/>
    <property type="molecule type" value="Genomic_DNA"/>
</dbReference>
<keyword evidence="3" id="KW-0611">Plant defense</keyword>
<protein>
    <recommendedName>
        <fullName evidence="4">Disease resistance N-terminal domain-containing protein</fullName>
    </recommendedName>
</protein>
<evidence type="ECO:0000256" key="3">
    <source>
        <dbReference type="ARBA" id="ARBA00022821"/>
    </source>
</evidence>
<dbReference type="GO" id="GO:0000166">
    <property type="term" value="F:nucleotide binding"/>
    <property type="evidence" value="ECO:0007669"/>
    <property type="project" value="UniProtKB-KW"/>
</dbReference>
<gene>
    <name evidence="5" type="ORF">AMTR_s00090p00137410</name>
</gene>
<dbReference type="Gramene" id="ERN01671">
    <property type="protein sequence ID" value="ERN01671"/>
    <property type="gene ID" value="AMTR_s00090p00137410"/>
</dbReference>
<organism evidence="5 6">
    <name type="scientific">Amborella trichopoda</name>
    <dbReference type="NCBI Taxonomy" id="13333"/>
    <lineage>
        <taxon>Eukaryota</taxon>
        <taxon>Viridiplantae</taxon>
        <taxon>Streptophyta</taxon>
        <taxon>Embryophyta</taxon>
        <taxon>Tracheophyta</taxon>
        <taxon>Spermatophyta</taxon>
        <taxon>Magnoliopsida</taxon>
        <taxon>Amborellales</taxon>
        <taxon>Amborellaceae</taxon>
        <taxon>Amborella</taxon>
    </lineage>
</organism>
<keyword evidence="1" id="KW-0677">Repeat</keyword>
<evidence type="ECO:0000313" key="5">
    <source>
        <dbReference type="EMBL" id="ERN01671.1"/>
    </source>
</evidence>
<evidence type="ECO:0000256" key="2">
    <source>
        <dbReference type="ARBA" id="ARBA00022741"/>
    </source>
</evidence>
<proteinExistence type="predicted"/>
<dbReference type="InterPro" id="IPR038005">
    <property type="entry name" value="RX-like_CC"/>
</dbReference>
<dbReference type="AlphaFoldDB" id="W1P293"/>
<dbReference type="GO" id="GO:0006952">
    <property type="term" value="P:defense response"/>
    <property type="evidence" value="ECO:0007669"/>
    <property type="project" value="UniProtKB-KW"/>
</dbReference>
<name>W1P293_AMBTC</name>
<dbReference type="OMA" id="FIFQAME"/>
<reference evidence="6" key="1">
    <citation type="journal article" date="2013" name="Science">
        <title>The Amborella genome and the evolution of flowering plants.</title>
        <authorList>
            <consortium name="Amborella Genome Project"/>
        </authorList>
    </citation>
    <scope>NUCLEOTIDE SEQUENCE [LARGE SCALE GENOMIC DNA]</scope>
</reference>
<sequence>MAYEVASVLKTLSTPLLQEAIFLYGIGEQVDRLKAELRRMNAFLKDVDMIGDNDERTKNLIEEIRGLAYESEDIIEMFIFQAMEQNRRGFMGFLRN</sequence>
<dbReference type="InterPro" id="IPR041118">
    <property type="entry name" value="Rx_N"/>
</dbReference>
<evidence type="ECO:0000256" key="1">
    <source>
        <dbReference type="ARBA" id="ARBA00022737"/>
    </source>
</evidence>
<dbReference type="CDD" id="cd14798">
    <property type="entry name" value="RX-CC_like"/>
    <property type="match status" value="1"/>
</dbReference>
<evidence type="ECO:0000259" key="4">
    <source>
        <dbReference type="Pfam" id="PF18052"/>
    </source>
</evidence>
<dbReference type="Gene3D" id="1.20.5.4130">
    <property type="match status" value="1"/>
</dbReference>
<evidence type="ECO:0000313" key="6">
    <source>
        <dbReference type="Proteomes" id="UP000017836"/>
    </source>
</evidence>
<keyword evidence="2" id="KW-0547">Nucleotide-binding</keyword>
<dbReference type="Proteomes" id="UP000017836">
    <property type="component" value="Unassembled WGS sequence"/>
</dbReference>
<feature type="domain" description="Disease resistance N-terminal" evidence="4">
    <location>
        <begin position="5"/>
        <end position="88"/>
    </location>
</feature>
<dbReference type="HOGENOM" id="CLU_2362546_0_0_1"/>
<accession>W1P293</accession>
<dbReference type="Pfam" id="PF18052">
    <property type="entry name" value="Rx_N"/>
    <property type="match status" value="1"/>
</dbReference>
<dbReference type="eggNOG" id="KOG4658">
    <property type="taxonomic scope" value="Eukaryota"/>
</dbReference>